<dbReference type="EMBL" id="ACEC01000042">
    <property type="protein sequence ID" value="EEG31168.1"/>
    <property type="molecule type" value="Genomic_DNA"/>
</dbReference>
<dbReference type="FunFam" id="3.40.1160.10:FF:000018">
    <property type="entry name" value="Glutamate 5-kinase"/>
    <property type="match status" value="1"/>
</dbReference>
<comment type="caution">
    <text evidence="10">The sequence shown here is derived from an EMBL/GenBank/DDBJ whole genome shotgun (WGS) entry which is preliminary data.</text>
</comment>
<dbReference type="InterPro" id="IPR011529">
    <property type="entry name" value="Glu_5kinase"/>
</dbReference>
<evidence type="ECO:0000256" key="1">
    <source>
        <dbReference type="ARBA" id="ARBA00022490"/>
    </source>
</evidence>
<dbReference type="GO" id="GO:0005829">
    <property type="term" value="C:cytosol"/>
    <property type="evidence" value="ECO:0007669"/>
    <property type="project" value="TreeGrafter"/>
</dbReference>
<dbReference type="STRING" id="537013.CLOSTMETH_01200"/>
<dbReference type="InterPro" id="IPR041739">
    <property type="entry name" value="G5K_ProB"/>
</dbReference>
<dbReference type="GO" id="GO:0004349">
    <property type="term" value="F:glutamate 5-kinase activity"/>
    <property type="evidence" value="ECO:0007669"/>
    <property type="project" value="UniProtKB-UniRule"/>
</dbReference>
<feature type="binding site" evidence="8">
    <location>
        <position position="10"/>
    </location>
    <ligand>
        <name>ATP</name>
        <dbReference type="ChEBI" id="CHEBI:30616"/>
    </ligand>
</feature>
<evidence type="ECO:0000256" key="2">
    <source>
        <dbReference type="ARBA" id="ARBA00022605"/>
    </source>
</evidence>
<dbReference type="EC" id="2.7.2.11" evidence="8"/>
<keyword evidence="11" id="KW-1185">Reference proteome</keyword>
<comment type="function">
    <text evidence="8">Catalyzes the transfer of a phosphate group to glutamate to form L-glutamate 5-phosphate.</text>
</comment>
<dbReference type="PIRSF" id="PIRSF000729">
    <property type="entry name" value="GK"/>
    <property type="match status" value="1"/>
</dbReference>
<dbReference type="InterPro" id="IPR019797">
    <property type="entry name" value="Glutamate_5-kinase_CS"/>
</dbReference>
<dbReference type="GO" id="GO:0005524">
    <property type="term" value="F:ATP binding"/>
    <property type="evidence" value="ECO:0007669"/>
    <property type="project" value="UniProtKB-KW"/>
</dbReference>
<sequence>MTQVNRIVVKVGTSTLAHSTGMLNIRRVEKLVKVLSDLKNAGKEVILVSSGSIGVGSGKLGLKERPKDIPSKQACAAIGQCELMYIYDKLFGEYNHVVSQVLLTKDIIDHDNRERNVINTLSALLSMNVIPIVNENDTVSTDEIEFGDNDTLSAIVSILVNADLLVVLTDIDGLYDSNPSENPDAKLIPRVDTITEDIKRIAGGRGSSLGTGGMITKIQAAELATGRHIPMYIINGQNPDQIYDLFDGEQVGTYFPAQKKEEYI</sequence>
<keyword evidence="4 8" id="KW-0808">Transferase</keyword>
<evidence type="ECO:0000256" key="3">
    <source>
        <dbReference type="ARBA" id="ARBA00022650"/>
    </source>
</evidence>
<comment type="pathway">
    <text evidence="8">Amino-acid biosynthesis; L-proline biosynthesis; L-glutamate 5-semialdehyde from L-glutamate: step 1/2.</text>
</comment>
<keyword evidence="5 8" id="KW-0547">Nucleotide-binding</keyword>
<dbReference type="PANTHER" id="PTHR43654">
    <property type="entry name" value="GLUTAMATE 5-KINASE"/>
    <property type="match status" value="1"/>
</dbReference>
<keyword evidence="7 8" id="KW-0067">ATP-binding</keyword>
<evidence type="ECO:0000313" key="10">
    <source>
        <dbReference type="EMBL" id="EEG31168.1"/>
    </source>
</evidence>
<evidence type="ECO:0000256" key="4">
    <source>
        <dbReference type="ARBA" id="ARBA00022679"/>
    </source>
</evidence>
<name>C0EBI2_9FIRM</name>
<evidence type="ECO:0000313" key="11">
    <source>
        <dbReference type="Proteomes" id="UP000003340"/>
    </source>
</evidence>
<evidence type="ECO:0000256" key="8">
    <source>
        <dbReference type="HAMAP-Rule" id="MF_00456"/>
    </source>
</evidence>
<evidence type="ECO:0000256" key="6">
    <source>
        <dbReference type="ARBA" id="ARBA00022777"/>
    </source>
</evidence>
<keyword evidence="6 8" id="KW-0418">Kinase</keyword>
<evidence type="ECO:0000256" key="5">
    <source>
        <dbReference type="ARBA" id="ARBA00022741"/>
    </source>
</evidence>
<feature type="binding site" evidence="8">
    <location>
        <begin position="169"/>
        <end position="170"/>
    </location>
    <ligand>
        <name>ATP</name>
        <dbReference type="ChEBI" id="CHEBI:30616"/>
    </ligand>
</feature>
<dbReference type="HOGENOM" id="CLU_025400_0_2_9"/>
<evidence type="ECO:0000256" key="7">
    <source>
        <dbReference type="ARBA" id="ARBA00022840"/>
    </source>
</evidence>
<dbReference type="PRINTS" id="PR00474">
    <property type="entry name" value="GLU5KINASE"/>
</dbReference>
<dbReference type="PANTHER" id="PTHR43654:SF1">
    <property type="entry name" value="ISOPENTENYL PHOSPHATE KINASE"/>
    <property type="match status" value="1"/>
</dbReference>
<reference evidence="10 11" key="1">
    <citation type="submission" date="2009-01" db="EMBL/GenBank/DDBJ databases">
        <authorList>
            <person name="Fulton L."/>
            <person name="Clifton S."/>
            <person name="Fulton B."/>
            <person name="Xu J."/>
            <person name="Minx P."/>
            <person name="Pepin K.H."/>
            <person name="Johnson M."/>
            <person name="Bhonagiri V."/>
            <person name="Nash W.E."/>
            <person name="Mardis E.R."/>
            <person name="Wilson R.K."/>
        </authorList>
    </citation>
    <scope>NUCLEOTIDE SEQUENCE [LARGE SCALE GENOMIC DNA]</scope>
    <source>
        <strain evidence="10 11">DSM 5476</strain>
    </source>
</reference>
<evidence type="ECO:0000259" key="9">
    <source>
        <dbReference type="Pfam" id="PF00696"/>
    </source>
</evidence>
<feature type="binding site" evidence="8">
    <location>
        <position position="149"/>
    </location>
    <ligand>
        <name>substrate</name>
    </ligand>
</feature>
<feature type="binding site" evidence="8">
    <location>
        <position position="50"/>
    </location>
    <ligand>
        <name>substrate</name>
    </ligand>
</feature>
<dbReference type="PROSITE" id="PS00902">
    <property type="entry name" value="GLUTAMATE_5_KINASE"/>
    <property type="match status" value="1"/>
</dbReference>
<dbReference type="HAMAP" id="MF_00456">
    <property type="entry name" value="ProB"/>
    <property type="match status" value="1"/>
</dbReference>
<feature type="binding site" evidence="8">
    <location>
        <begin position="211"/>
        <end position="217"/>
    </location>
    <ligand>
        <name>ATP</name>
        <dbReference type="ChEBI" id="CHEBI:30616"/>
    </ligand>
</feature>
<keyword evidence="1 8" id="KW-0963">Cytoplasm</keyword>
<feature type="domain" description="Aspartate/glutamate/uridylate kinase" evidence="9">
    <location>
        <begin position="5"/>
        <end position="235"/>
    </location>
</feature>
<dbReference type="Pfam" id="PF00696">
    <property type="entry name" value="AA_kinase"/>
    <property type="match status" value="1"/>
</dbReference>
<proteinExistence type="inferred from homology"/>
<reference evidence="10 11" key="2">
    <citation type="submission" date="2009-02" db="EMBL/GenBank/DDBJ databases">
        <title>Draft genome sequence of Clostridium methylpentosum (DSM 5476).</title>
        <authorList>
            <person name="Sudarsanam P."/>
            <person name="Ley R."/>
            <person name="Guruge J."/>
            <person name="Turnbaugh P.J."/>
            <person name="Mahowald M."/>
            <person name="Liep D."/>
            <person name="Gordon J."/>
        </authorList>
    </citation>
    <scope>NUCLEOTIDE SEQUENCE [LARGE SCALE GENOMIC DNA]</scope>
    <source>
        <strain evidence="10 11">DSM 5476</strain>
    </source>
</reference>
<dbReference type="InterPro" id="IPR005715">
    <property type="entry name" value="Glu_5kinase/COase_Synthase"/>
</dbReference>
<accession>C0EBI2</accession>
<gene>
    <name evidence="8 10" type="primary">proB</name>
    <name evidence="10" type="ORF">CLOSTMETH_01200</name>
</gene>
<dbReference type="Proteomes" id="UP000003340">
    <property type="component" value="Unassembled WGS sequence"/>
</dbReference>
<dbReference type="UniPathway" id="UPA00098">
    <property type="reaction ID" value="UER00359"/>
</dbReference>
<dbReference type="InterPro" id="IPR036393">
    <property type="entry name" value="AceGlu_kinase-like_sf"/>
</dbReference>
<dbReference type="InterPro" id="IPR001057">
    <property type="entry name" value="Glu/AcGlu_kinase"/>
</dbReference>
<comment type="subcellular location">
    <subcellularLocation>
        <location evidence="8">Cytoplasm</location>
    </subcellularLocation>
</comment>
<comment type="catalytic activity">
    <reaction evidence="8">
        <text>L-glutamate + ATP = L-glutamyl 5-phosphate + ADP</text>
        <dbReference type="Rhea" id="RHEA:14877"/>
        <dbReference type="ChEBI" id="CHEBI:29985"/>
        <dbReference type="ChEBI" id="CHEBI:30616"/>
        <dbReference type="ChEBI" id="CHEBI:58274"/>
        <dbReference type="ChEBI" id="CHEBI:456216"/>
        <dbReference type="EC" id="2.7.2.11"/>
    </reaction>
</comment>
<feature type="binding site" evidence="8">
    <location>
        <position position="137"/>
    </location>
    <ligand>
        <name>substrate</name>
    </ligand>
</feature>
<protein>
    <recommendedName>
        <fullName evidence="8">Glutamate 5-kinase</fullName>
        <ecNumber evidence="8">2.7.2.11</ecNumber>
    </recommendedName>
    <alternativeName>
        <fullName evidence="8">Gamma-glutamyl kinase</fullName>
        <shortName evidence="8">GK</shortName>
    </alternativeName>
</protein>
<organism evidence="10 11">
    <name type="scientific">[Clostridium] methylpentosum DSM 5476</name>
    <dbReference type="NCBI Taxonomy" id="537013"/>
    <lineage>
        <taxon>Bacteria</taxon>
        <taxon>Bacillati</taxon>
        <taxon>Bacillota</taxon>
        <taxon>Clostridia</taxon>
        <taxon>Eubacteriales</taxon>
        <taxon>Oscillospiraceae</taxon>
        <taxon>Oscillospiraceae incertae sedis</taxon>
    </lineage>
</organism>
<dbReference type="NCBIfam" id="TIGR01027">
    <property type="entry name" value="proB"/>
    <property type="match status" value="1"/>
</dbReference>
<dbReference type="eggNOG" id="COG0263">
    <property type="taxonomic scope" value="Bacteria"/>
</dbReference>
<dbReference type="CDD" id="cd04242">
    <property type="entry name" value="AAK_G5K_ProB"/>
    <property type="match status" value="1"/>
</dbReference>
<dbReference type="Gene3D" id="3.40.1160.10">
    <property type="entry name" value="Acetylglutamate kinase-like"/>
    <property type="match status" value="1"/>
</dbReference>
<dbReference type="SUPFAM" id="SSF53633">
    <property type="entry name" value="Carbamate kinase-like"/>
    <property type="match status" value="1"/>
</dbReference>
<keyword evidence="3 8" id="KW-0641">Proline biosynthesis</keyword>
<keyword evidence="2 8" id="KW-0028">Amino-acid biosynthesis</keyword>
<comment type="similarity">
    <text evidence="8">Belongs to the glutamate 5-kinase family.</text>
</comment>
<dbReference type="AlphaFoldDB" id="C0EBI2"/>
<dbReference type="GO" id="GO:0055129">
    <property type="term" value="P:L-proline biosynthetic process"/>
    <property type="evidence" value="ECO:0007669"/>
    <property type="project" value="UniProtKB-UniRule"/>
</dbReference>
<dbReference type="InterPro" id="IPR001048">
    <property type="entry name" value="Asp/Glu/Uridylate_kinase"/>
</dbReference>